<dbReference type="Proteomes" id="UP001529510">
    <property type="component" value="Unassembled WGS sequence"/>
</dbReference>
<evidence type="ECO:0000256" key="1">
    <source>
        <dbReference type="SAM" id="MobiDB-lite"/>
    </source>
</evidence>
<accession>A0ABD0N141</accession>
<evidence type="ECO:0000313" key="3">
    <source>
        <dbReference type="Proteomes" id="UP001529510"/>
    </source>
</evidence>
<feature type="compositionally biased region" description="Polar residues" evidence="1">
    <location>
        <begin position="585"/>
        <end position="596"/>
    </location>
</feature>
<organism evidence="2 3">
    <name type="scientific">Cirrhinus mrigala</name>
    <name type="common">Mrigala</name>
    <dbReference type="NCBI Taxonomy" id="683832"/>
    <lineage>
        <taxon>Eukaryota</taxon>
        <taxon>Metazoa</taxon>
        <taxon>Chordata</taxon>
        <taxon>Craniata</taxon>
        <taxon>Vertebrata</taxon>
        <taxon>Euteleostomi</taxon>
        <taxon>Actinopterygii</taxon>
        <taxon>Neopterygii</taxon>
        <taxon>Teleostei</taxon>
        <taxon>Ostariophysi</taxon>
        <taxon>Cypriniformes</taxon>
        <taxon>Cyprinidae</taxon>
        <taxon>Labeoninae</taxon>
        <taxon>Labeonini</taxon>
        <taxon>Cirrhinus</taxon>
    </lineage>
</organism>
<feature type="compositionally biased region" description="Basic and acidic residues" evidence="1">
    <location>
        <begin position="1257"/>
        <end position="1282"/>
    </location>
</feature>
<keyword evidence="3" id="KW-1185">Reference proteome</keyword>
<feature type="region of interest" description="Disordered" evidence="1">
    <location>
        <begin position="1227"/>
        <end position="1246"/>
    </location>
</feature>
<feature type="region of interest" description="Disordered" evidence="1">
    <location>
        <begin position="1301"/>
        <end position="1323"/>
    </location>
</feature>
<feature type="region of interest" description="Disordered" evidence="1">
    <location>
        <begin position="897"/>
        <end position="940"/>
    </location>
</feature>
<feature type="region of interest" description="Disordered" evidence="1">
    <location>
        <begin position="49"/>
        <end position="90"/>
    </location>
</feature>
<feature type="compositionally biased region" description="Basic and acidic residues" evidence="1">
    <location>
        <begin position="1153"/>
        <end position="1169"/>
    </location>
</feature>
<reference evidence="2 3" key="1">
    <citation type="submission" date="2024-05" db="EMBL/GenBank/DDBJ databases">
        <title>Genome sequencing and assembly of Indian major carp, Cirrhinus mrigala (Hamilton, 1822).</title>
        <authorList>
            <person name="Mohindra V."/>
            <person name="Chowdhury L.M."/>
            <person name="Lal K."/>
            <person name="Jena J.K."/>
        </authorList>
    </citation>
    <scope>NUCLEOTIDE SEQUENCE [LARGE SCALE GENOMIC DNA]</scope>
    <source>
        <strain evidence="2">CM1030</strain>
        <tissue evidence="2">Blood</tissue>
    </source>
</reference>
<feature type="region of interest" description="Disordered" evidence="1">
    <location>
        <begin position="577"/>
        <end position="630"/>
    </location>
</feature>
<feature type="non-terminal residue" evidence="2">
    <location>
        <position position="1323"/>
    </location>
</feature>
<feature type="compositionally biased region" description="Polar residues" evidence="1">
    <location>
        <begin position="907"/>
        <end position="919"/>
    </location>
</feature>
<feature type="compositionally biased region" description="Polar residues" evidence="1">
    <location>
        <begin position="609"/>
        <end position="621"/>
    </location>
</feature>
<dbReference type="EMBL" id="JAMKFB020000025">
    <property type="protein sequence ID" value="KAL0154995.1"/>
    <property type="molecule type" value="Genomic_DNA"/>
</dbReference>
<protein>
    <submittedName>
        <fullName evidence="2">Uncharacterized protein</fullName>
    </submittedName>
</protein>
<feature type="compositionally biased region" description="Polar residues" evidence="1">
    <location>
        <begin position="63"/>
        <end position="80"/>
    </location>
</feature>
<feature type="region of interest" description="Disordered" evidence="1">
    <location>
        <begin position="1186"/>
        <end position="1205"/>
    </location>
</feature>
<feature type="region of interest" description="Disordered" evidence="1">
    <location>
        <begin position="1114"/>
        <end position="1172"/>
    </location>
</feature>
<sequence>MYSTCVQNLQQNNAAQRAVAVVTPLSPIGTTPVNVSDSSANVKMNERPVQETLHHQPNIPRSLVNQTGETNDPTRQNQPKSAEPRLNDGLCNLVGARSPVLADESTSQSCRTSSPQLESVVAEQNKSVPTEMQNELAEKTNQNCTITDKKTLDSLPFTEWSLDRLAALMVVIQHMEDGYQNKIRKTDPGRDILRLYWNGDCSKFSEAVDSGIYQSIMEEVYVYSPMNEPVILRQILNDARSKVLDDFHVLNHNEEPPKMTYKSSWLNLNENVDDIDKECGYSWFYRSSQNVPEHEADSLEATVVKGLDKQDVPNGTASLDNQFGAKSVVSAKSTSQSNYTNSPKPIHVVAEEQEIVLSSQMQVGSSETMLGNDCIILDKNVRCETFLKPSQELPVHVNEVETNKMVASATKMNVLPREIAGGCFANEMKECNSAAFPDKHKVSLLKTLPVLDKISTEEQISRQMLEGMAKNSASMVLALLSAHYKSPLAEHNRITDKVRQEKQILSENRSREQSPVPSNAQSPPVIDNFSPLFSEQQTNCQPNTVNPLKGMTNLVKTLEKRNASLRMHQKLIEKRVGLKRKHKPPSTTSKMDSSFGNRVGASSPILIDDSSSQSDCTIDTPTPSPDPQPCLSVQTNEWEIVEMDASSSVKLDVLTQEMAKQCFAEDEDIAATPKTPTLRLDDPFCNRAKSPMLGAGSTSQIDYAGPPKLYPVVAGPSKPQNESDEEMPEIDSVISDETLKCETNPKPSQELPVNMNEEEDVEMDASAFIKINVLTQEVAKQCFAGQLVQTGGSVSPVDYASPPMLHPVLADLSRVQSDEEMPEIDCVLSDKRCDADPKPGQELPVEMNEEEIVKLDSSVCIKINVLPHDLAKQCFGGQMIEDEDIFATNVQINMERLEETDGAKSPVLTTGSTSKSSCASPPKLNPVIEEPSQMQNKSNEEMPEIDCMLTDEIIKSETDPKASQELPVNKSEEVTEKIGSLDSIKINILPHGMAELWFAGEPEDKDFQKDLAVRVSAEDQVKAQVLELKLEKEVLPEDVKPKERIGDGQLESYCCLAKWFNSLEFGNDSLCTCQIKAELKEKEIKIEAHSTSLEVQMTTDNPGECKQVEMEEAALERTDDSEVTDDSEDEYPLLHDPTTEKTKIVKDTSSSEEVSKVETETSEQERNESPTKCVTNMTLMNEMVQDNPVPDLKSPMNEIEQDTPAPVLKTNTVCLALFGSSSGKRNKLKLTKRTKEKSSCEEPPKTLQVTISSYQKIQDKSESMKRKSVKADNDDMDRKERIQGASLQNLARRKTLPLDLVSGLDKNGLSSTSVRKPFGPSGN</sequence>
<evidence type="ECO:0000313" key="2">
    <source>
        <dbReference type="EMBL" id="KAL0154995.1"/>
    </source>
</evidence>
<feature type="compositionally biased region" description="Acidic residues" evidence="1">
    <location>
        <begin position="1121"/>
        <end position="1131"/>
    </location>
</feature>
<name>A0ABD0N141_CIRMR</name>
<feature type="region of interest" description="Disordered" evidence="1">
    <location>
        <begin position="1252"/>
        <end position="1288"/>
    </location>
</feature>
<comment type="caution">
    <text evidence="2">The sequence shown here is derived from an EMBL/GenBank/DDBJ whole genome shotgun (WGS) entry which is preliminary data.</text>
</comment>
<proteinExistence type="predicted"/>
<feature type="compositionally biased region" description="Basic and acidic residues" evidence="1">
    <location>
        <begin position="1137"/>
        <end position="1146"/>
    </location>
</feature>
<gene>
    <name evidence="2" type="ORF">M9458_049258</name>
</gene>